<protein>
    <recommendedName>
        <fullName evidence="9">Defensin-like protein</fullName>
    </recommendedName>
</protein>
<organism evidence="7 8">
    <name type="scientific">Quercus rubra</name>
    <name type="common">Northern red oak</name>
    <name type="synonym">Quercus borealis</name>
    <dbReference type="NCBI Taxonomy" id="3512"/>
    <lineage>
        <taxon>Eukaryota</taxon>
        <taxon>Viridiplantae</taxon>
        <taxon>Streptophyta</taxon>
        <taxon>Embryophyta</taxon>
        <taxon>Tracheophyta</taxon>
        <taxon>Spermatophyta</taxon>
        <taxon>Magnoliopsida</taxon>
        <taxon>eudicotyledons</taxon>
        <taxon>Gunneridae</taxon>
        <taxon>Pentapetalae</taxon>
        <taxon>rosids</taxon>
        <taxon>fabids</taxon>
        <taxon>Fagales</taxon>
        <taxon>Fagaceae</taxon>
        <taxon>Quercus</taxon>
    </lineage>
</organism>
<proteinExistence type="inferred from homology"/>
<dbReference type="Pfam" id="PF07333">
    <property type="entry name" value="SLR1-BP"/>
    <property type="match status" value="1"/>
</dbReference>
<gene>
    <name evidence="7" type="ORF">RGQ29_006803</name>
</gene>
<keyword evidence="2" id="KW-0929">Antimicrobial</keyword>
<reference evidence="7 8" key="1">
    <citation type="journal article" date="2023" name="G3 (Bethesda)">
        <title>A haplotype-resolved chromosome-scale genome for Quercus rubra L. provides insights into the genetics of adaptive traits for red oak species.</title>
        <authorList>
            <person name="Kapoor B."/>
            <person name="Jenkins J."/>
            <person name="Schmutz J."/>
            <person name="Zhebentyayeva T."/>
            <person name="Kuelheim C."/>
            <person name="Coggeshall M."/>
            <person name="Heim C."/>
            <person name="Lasky J.R."/>
            <person name="Leites L."/>
            <person name="Islam-Faridi N."/>
            <person name="Romero-Severson J."/>
            <person name="DeLeo V.L."/>
            <person name="Lucas S.M."/>
            <person name="Lazic D."/>
            <person name="Gailing O."/>
            <person name="Carlson J."/>
            <person name="Staton M."/>
        </authorList>
    </citation>
    <scope>NUCLEOTIDE SEQUENCE [LARGE SCALE GENOMIC DNA]</scope>
    <source>
        <strain evidence="7">Pseudo-F2</strain>
    </source>
</reference>
<keyword evidence="4" id="KW-0611">Plant defense</keyword>
<keyword evidence="6" id="KW-0732">Signal</keyword>
<feature type="chain" id="PRO_5042893172" description="Defensin-like protein" evidence="6">
    <location>
        <begin position="29"/>
        <end position="111"/>
    </location>
</feature>
<evidence type="ECO:0008006" key="9">
    <source>
        <dbReference type="Google" id="ProtNLM"/>
    </source>
</evidence>
<dbReference type="GO" id="GO:0031640">
    <property type="term" value="P:killing of cells of another organism"/>
    <property type="evidence" value="ECO:0007669"/>
    <property type="project" value="UniProtKB-KW"/>
</dbReference>
<evidence type="ECO:0000256" key="4">
    <source>
        <dbReference type="ARBA" id="ARBA00022821"/>
    </source>
</evidence>
<dbReference type="GO" id="GO:0050832">
    <property type="term" value="P:defense response to fungus"/>
    <property type="evidence" value="ECO:0007669"/>
    <property type="project" value="UniProtKB-KW"/>
</dbReference>
<evidence type="ECO:0000313" key="7">
    <source>
        <dbReference type="EMBL" id="KAK4564894.1"/>
    </source>
</evidence>
<keyword evidence="3" id="KW-0295">Fungicide</keyword>
<dbReference type="AlphaFoldDB" id="A0AAN7E984"/>
<evidence type="ECO:0000313" key="8">
    <source>
        <dbReference type="Proteomes" id="UP001324115"/>
    </source>
</evidence>
<evidence type="ECO:0000256" key="1">
    <source>
        <dbReference type="ARBA" id="ARBA00006722"/>
    </source>
</evidence>
<evidence type="ECO:0000256" key="3">
    <source>
        <dbReference type="ARBA" id="ARBA00022577"/>
    </source>
</evidence>
<evidence type="ECO:0000256" key="5">
    <source>
        <dbReference type="ARBA" id="ARBA00023157"/>
    </source>
</evidence>
<dbReference type="InterPro" id="IPR010851">
    <property type="entry name" value="DEFL"/>
</dbReference>
<dbReference type="EMBL" id="JAXUIC010000011">
    <property type="protein sequence ID" value="KAK4564894.1"/>
    <property type="molecule type" value="Genomic_DNA"/>
</dbReference>
<accession>A0AAN7E984</accession>
<name>A0AAN7E984_QUERU</name>
<feature type="signal peptide" evidence="6">
    <location>
        <begin position="1"/>
        <end position="28"/>
    </location>
</feature>
<dbReference type="Proteomes" id="UP001324115">
    <property type="component" value="Unassembled WGS sequence"/>
</dbReference>
<comment type="caution">
    <text evidence="7">The sequence shown here is derived from an EMBL/GenBank/DDBJ whole genome shotgun (WGS) entry which is preliminary data.</text>
</comment>
<keyword evidence="5" id="KW-1015">Disulfide bond</keyword>
<sequence length="111" mass="11950">MGKLSPAYCILTLLAFASVCELLSTVDGKLCSEEFDRSDADCKSRSVSNNPNNYKICYEDIGNPSPNCNPFLCDTNCVATYGVSRGSSALCIKVGPASPIQNFVCHCTYNC</sequence>
<comment type="similarity">
    <text evidence="1">Belongs to the DEFL family.</text>
</comment>
<keyword evidence="8" id="KW-1185">Reference proteome</keyword>
<evidence type="ECO:0000256" key="2">
    <source>
        <dbReference type="ARBA" id="ARBA00022529"/>
    </source>
</evidence>
<evidence type="ECO:0000256" key="6">
    <source>
        <dbReference type="SAM" id="SignalP"/>
    </source>
</evidence>